<organism evidence="1 2">
    <name type="scientific">Dactylosporangium fulvum</name>
    <dbReference type="NCBI Taxonomy" id="53359"/>
    <lineage>
        <taxon>Bacteria</taxon>
        <taxon>Bacillati</taxon>
        <taxon>Actinomycetota</taxon>
        <taxon>Actinomycetes</taxon>
        <taxon>Micromonosporales</taxon>
        <taxon>Micromonosporaceae</taxon>
        <taxon>Dactylosporangium</taxon>
    </lineage>
</organism>
<dbReference type="RefSeq" id="WP_259860850.1">
    <property type="nucleotide sequence ID" value="NZ_BAAAST010000118.1"/>
</dbReference>
<dbReference type="Proteomes" id="UP001059617">
    <property type="component" value="Chromosome"/>
</dbReference>
<dbReference type="InterPro" id="IPR025534">
    <property type="entry name" value="DUF4420"/>
</dbReference>
<name>A0ABY5VZD2_9ACTN</name>
<reference evidence="1" key="2">
    <citation type="submission" date="2022-09" db="EMBL/GenBank/DDBJ databases">
        <title>Biosynthetic gene clusters of Dactylosporangioum fulvum.</title>
        <authorList>
            <person name="Caradec T."/>
        </authorList>
    </citation>
    <scope>NUCLEOTIDE SEQUENCE</scope>
    <source>
        <strain evidence="1">NRRL B-16292</strain>
    </source>
</reference>
<proteinExistence type="predicted"/>
<dbReference type="EMBL" id="CP073720">
    <property type="protein sequence ID" value="UWP83072.1"/>
    <property type="molecule type" value="Genomic_DNA"/>
</dbReference>
<evidence type="ECO:0000313" key="2">
    <source>
        <dbReference type="Proteomes" id="UP001059617"/>
    </source>
</evidence>
<keyword evidence="2" id="KW-1185">Reference proteome</keyword>
<dbReference type="Pfam" id="PF14390">
    <property type="entry name" value="DUF4420"/>
    <property type="match status" value="1"/>
</dbReference>
<protein>
    <submittedName>
        <fullName evidence="1">PD-(D/E)XK motif protein</fullName>
    </submittedName>
</protein>
<sequence>MTGVRGGQEAALRRTLERLWSELAGKHSRSDSKTLQSTELALPTSAGPLRLASDSYGLPHLLVPLPKGAQDVEDRRSSGVHLTTRTLLVNDKVVRFLDLECRRTTLTGVFTGLVADICMVLARTESMPERAVPEALEAWRELLGGRPQWTSQRLAGLYGELFVLEHLLAVDAKAANTWTGPTGAAQDFRSHPHAVEVKTTTSPQGRLIHVHGAEQLVRPPTGSLKVVWLRLAVTAPGVADDVPSIVDRCTAAGEPHVILSCLDRLGLPPLSSSEIRMASFSVIDQRLFEVDDNFPSITPTRFSSGVVPAGVSGIEYYVDLDTVPPSDEDLHQAVRRVLGAA</sequence>
<evidence type="ECO:0000313" key="1">
    <source>
        <dbReference type="EMBL" id="UWP83072.1"/>
    </source>
</evidence>
<gene>
    <name evidence="1" type="ORF">Dfulv_01825</name>
</gene>
<reference evidence="1" key="1">
    <citation type="submission" date="2021-04" db="EMBL/GenBank/DDBJ databases">
        <authorList>
            <person name="Hartkoorn R.C."/>
            <person name="Beaudoing E."/>
            <person name="Hot D."/>
        </authorList>
    </citation>
    <scope>NUCLEOTIDE SEQUENCE</scope>
    <source>
        <strain evidence="1">NRRL B-16292</strain>
    </source>
</reference>
<accession>A0ABY5VZD2</accession>